<dbReference type="EMBL" id="JAXCGZ010008392">
    <property type="protein sequence ID" value="KAK7077691.1"/>
    <property type="molecule type" value="Genomic_DNA"/>
</dbReference>
<accession>A0AAN9A268</accession>
<evidence type="ECO:0000313" key="2">
    <source>
        <dbReference type="Proteomes" id="UP001381693"/>
    </source>
</evidence>
<comment type="caution">
    <text evidence="1">The sequence shown here is derived from an EMBL/GenBank/DDBJ whole genome shotgun (WGS) entry which is preliminary data.</text>
</comment>
<dbReference type="Proteomes" id="UP001381693">
    <property type="component" value="Unassembled WGS sequence"/>
</dbReference>
<keyword evidence="2" id="KW-1185">Reference proteome</keyword>
<reference evidence="1 2" key="1">
    <citation type="submission" date="2023-11" db="EMBL/GenBank/DDBJ databases">
        <title>Halocaridina rubra genome assembly.</title>
        <authorList>
            <person name="Smith C."/>
        </authorList>
    </citation>
    <scope>NUCLEOTIDE SEQUENCE [LARGE SCALE GENOMIC DNA]</scope>
    <source>
        <strain evidence="1">EP-1</strain>
        <tissue evidence="1">Whole</tissue>
    </source>
</reference>
<feature type="non-terminal residue" evidence="1">
    <location>
        <position position="56"/>
    </location>
</feature>
<evidence type="ECO:0000313" key="1">
    <source>
        <dbReference type="EMBL" id="KAK7077691.1"/>
    </source>
</evidence>
<dbReference type="AlphaFoldDB" id="A0AAN9A268"/>
<name>A0AAN9A268_HALRR</name>
<organism evidence="1 2">
    <name type="scientific">Halocaridina rubra</name>
    <name type="common">Hawaiian red shrimp</name>
    <dbReference type="NCBI Taxonomy" id="373956"/>
    <lineage>
        <taxon>Eukaryota</taxon>
        <taxon>Metazoa</taxon>
        <taxon>Ecdysozoa</taxon>
        <taxon>Arthropoda</taxon>
        <taxon>Crustacea</taxon>
        <taxon>Multicrustacea</taxon>
        <taxon>Malacostraca</taxon>
        <taxon>Eumalacostraca</taxon>
        <taxon>Eucarida</taxon>
        <taxon>Decapoda</taxon>
        <taxon>Pleocyemata</taxon>
        <taxon>Caridea</taxon>
        <taxon>Atyoidea</taxon>
        <taxon>Atyidae</taxon>
        <taxon>Halocaridina</taxon>
    </lineage>
</organism>
<protein>
    <submittedName>
        <fullName evidence="1">Uncharacterized protein</fullName>
    </submittedName>
</protein>
<gene>
    <name evidence="1" type="ORF">SK128_012321</name>
</gene>
<sequence length="56" mass="6520">MSILIVIEKRYLDNGQVMPPPKAFKQSDYAPPRRIIWDITDSLETEISRAVVFNQK</sequence>
<proteinExistence type="predicted"/>